<dbReference type="GeneID" id="57903543"/>
<dbReference type="Pfam" id="PF00583">
    <property type="entry name" value="Acetyltransf_1"/>
    <property type="match status" value="1"/>
</dbReference>
<reference evidence="4 5" key="1">
    <citation type="submission" date="2018-06" db="EMBL/GenBank/DDBJ databases">
        <authorList>
            <consortium name="Pathogen Informatics"/>
            <person name="Doyle S."/>
        </authorList>
    </citation>
    <scope>NUCLEOTIDE SEQUENCE [LARGE SCALE GENOMIC DNA]</scope>
    <source>
        <strain evidence="4 5">NCTC11470</strain>
    </source>
</reference>
<organism evidence="4 5">
    <name type="scientific">Yersinia frederiksenii</name>
    <dbReference type="NCBI Taxonomy" id="29484"/>
    <lineage>
        <taxon>Bacteria</taxon>
        <taxon>Pseudomonadati</taxon>
        <taxon>Pseudomonadota</taxon>
        <taxon>Gammaproteobacteria</taxon>
        <taxon>Enterobacterales</taxon>
        <taxon>Yersiniaceae</taxon>
        <taxon>Yersinia</taxon>
    </lineage>
</organism>
<evidence type="ECO:0000313" key="4">
    <source>
        <dbReference type="EMBL" id="SUP75618.1"/>
    </source>
</evidence>
<dbReference type="OrthoDB" id="9803233at2"/>
<dbReference type="GO" id="GO:0016747">
    <property type="term" value="F:acyltransferase activity, transferring groups other than amino-acyl groups"/>
    <property type="evidence" value="ECO:0007669"/>
    <property type="project" value="InterPro"/>
</dbReference>
<dbReference type="PROSITE" id="PS51186">
    <property type="entry name" value="GNAT"/>
    <property type="match status" value="1"/>
</dbReference>
<dbReference type="RefSeq" id="WP_004708410.1">
    <property type="nucleotide sequence ID" value="NZ_CP023964.1"/>
</dbReference>
<proteinExistence type="predicted"/>
<dbReference type="SUPFAM" id="SSF55729">
    <property type="entry name" value="Acyl-CoA N-acyltransferases (Nat)"/>
    <property type="match status" value="1"/>
</dbReference>
<dbReference type="Proteomes" id="UP000254835">
    <property type="component" value="Unassembled WGS sequence"/>
</dbReference>
<evidence type="ECO:0000256" key="2">
    <source>
        <dbReference type="ARBA" id="ARBA00023315"/>
    </source>
</evidence>
<dbReference type="Gene3D" id="3.40.630.30">
    <property type="match status" value="1"/>
</dbReference>
<keyword evidence="1 4" id="KW-0808">Transferase</keyword>
<dbReference type="CDD" id="cd04301">
    <property type="entry name" value="NAT_SF"/>
    <property type="match status" value="1"/>
</dbReference>
<evidence type="ECO:0000313" key="5">
    <source>
        <dbReference type="Proteomes" id="UP000254835"/>
    </source>
</evidence>
<evidence type="ECO:0000256" key="1">
    <source>
        <dbReference type="ARBA" id="ARBA00022679"/>
    </source>
</evidence>
<gene>
    <name evidence="4" type="primary">ysnE</name>
    <name evidence="4" type="ORF">NCTC11470_00632</name>
</gene>
<evidence type="ECO:0000259" key="3">
    <source>
        <dbReference type="PROSITE" id="PS51186"/>
    </source>
</evidence>
<dbReference type="EC" id="2.3.1.-" evidence="4"/>
<dbReference type="InterPro" id="IPR016181">
    <property type="entry name" value="Acyl_CoA_acyltransferase"/>
</dbReference>
<dbReference type="AlphaFoldDB" id="A0A380PPY7"/>
<dbReference type="EMBL" id="UHJA01000001">
    <property type="protein sequence ID" value="SUP75618.1"/>
    <property type="molecule type" value="Genomic_DNA"/>
</dbReference>
<protein>
    <submittedName>
        <fullName evidence="4">Histone acetyltransferase HPA2 and acetyltransferase</fullName>
        <ecNumber evidence="4">2.3.1.-</ecNumber>
    </submittedName>
</protein>
<keyword evidence="2 4" id="KW-0012">Acyltransferase</keyword>
<sequence>MNIEICQTDRFIPELIALISQLDAYQEALYPDESNHAESIENLAQATTFIYIAKREESIVGCAMLTLPETAYPEVKRVFVNPEYRGHGIASLLMTAILEKANSLKLANIYLETGSYQPEAIRLYKRFGFELIPQFGHYQYDPLSIYMMKSLTANQSANGETYR</sequence>
<feature type="domain" description="N-acetyltransferase" evidence="3">
    <location>
        <begin position="1"/>
        <end position="152"/>
    </location>
</feature>
<dbReference type="InterPro" id="IPR050832">
    <property type="entry name" value="Bact_Acetyltransf"/>
</dbReference>
<dbReference type="PANTHER" id="PTHR43877:SF2">
    <property type="entry name" value="AMINOALKYLPHOSPHONATE N-ACETYLTRANSFERASE-RELATED"/>
    <property type="match status" value="1"/>
</dbReference>
<dbReference type="PANTHER" id="PTHR43877">
    <property type="entry name" value="AMINOALKYLPHOSPHONATE N-ACETYLTRANSFERASE-RELATED-RELATED"/>
    <property type="match status" value="1"/>
</dbReference>
<name>A0A380PPY7_YERFR</name>
<dbReference type="InterPro" id="IPR000182">
    <property type="entry name" value="GNAT_dom"/>
</dbReference>
<accession>A0A380PPY7</accession>